<organism evidence="2">
    <name type="scientific">viral metagenome</name>
    <dbReference type="NCBI Taxonomy" id="1070528"/>
    <lineage>
        <taxon>unclassified sequences</taxon>
        <taxon>metagenomes</taxon>
        <taxon>organismal metagenomes</taxon>
    </lineage>
</organism>
<name>A0A6M3ILG8_9ZZZZ</name>
<reference evidence="2" key="1">
    <citation type="submission" date="2020-03" db="EMBL/GenBank/DDBJ databases">
        <title>The deep terrestrial virosphere.</title>
        <authorList>
            <person name="Holmfeldt K."/>
            <person name="Nilsson E."/>
            <person name="Simone D."/>
            <person name="Lopez-Fernandez M."/>
            <person name="Wu X."/>
            <person name="de Brujin I."/>
            <person name="Lundin D."/>
            <person name="Andersson A."/>
            <person name="Bertilsson S."/>
            <person name="Dopson M."/>
        </authorList>
    </citation>
    <scope>NUCLEOTIDE SEQUENCE</scope>
    <source>
        <strain evidence="2">MM415B01478</strain>
    </source>
</reference>
<feature type="region of interest" description="Disordered" evidence="1">
    <location>
        <begin position="1"/>
        <end position="42"/>
    </location>
</feature>
<accession>A0A6M3ILG8</accession>
<dbReference type="EMBL" id="MT141314">
    <property type="protein sequence ID" value="QJA58233.1"/>
    <property type="molecule type" value="Genomic_DNA"/>
</dbReference>
<proteinExistence type="predicted"/>
<evidence type="ECO:0000256" key="1">
    <source>
        <dbReference type="SAM" id="MobiDB-lite"/>
    </source>
</evidence>
<protein>
    <submittedName>
        <fullName evidence="2">Uncharacterized protein</fullName>
    </submittedName>
</protein>
<sequence>MENINKPKEEVKNEEKPQLSRFKKKEEYPEIEKKEEPLTKREKELLQRIERLEAVANKAGLSKFDTMHAEKKEKVVNLNMIDGKVIISWNNMPKNRVEKSPKTGHWEEEQFVEVVYEDGETETMPYVVFVRRYSHLKAKVKKEIVNRALNKEKFGRYSFEVETEDGKEYKLGSKFVN</sequence>
<dbReference type="AlphaFoldDB" id="A0A6M3ILG8"/>
<gene>
    <name evidence="2" type="ORF">MM415B01478_0018</name>
</gene>
<evidence type="ECO:0000313" key="2">
    <source>
        <dbReference type="EMBL" id="QJA58233.1"/>
    </source>
</evidence>